<evidence type="ECO:0000313" key="3">
    <source>
        <dbReference type="Proteomes" id="UP000326554"/>
    </source>
</evidence>
<protein>
    <recommendedName>
        <fullName evidence="4">Peptidase inhibitor I78 family protein</fullName>
    </recommendedName>
</protein>
<comment type="caution">
    <text evidence="2">The sequence shown here is derived from an EMBL/GenBank/DDBJ whole genome shotgun (WGS) entry which is preliminary data.</text>
</comment>
<evidence type="ECO:0000256" key="1">
    <source>
        <dbReference type="SAM" id="MobiDB-lite"/>
    </source>
</evidence>
<dbReference type="Gene3D" id="3.30.10.10">
    <property type="entry name" value="Trypsin Inhibitor V, subunit A"/>
    <property type="match status" value="1"/>
</dbReference>
<dbReference type="EMBL" id="VYQE01000004">
    <property type="protein sequence ID" value="KAA9006986.1"/>
    <property type="molecule type" value="Genomic_DNA"/>
</dbReference>
<feature type="compositionally biased region" description="Polar residues" evidence="1">
    <location>
        <begin position="13"/>
        <end position="25"/>
    </location>
</feature>
<sequence>MRFPRTSDPPGSISLSEGTDPSPASTAADPKESHMIRIASLPAAALATLAACDTAPGTPVETAPQEDTCNADQLSDDIGRNVGELEITATGPVRTLGPNDARTMDFVPERLNLEVDAEGNLVRAFCG</sequence>
<reference evidence="2 3" key="1">
    <citation type="submission" date="2019-09" db="EMBL/GenBank/DDBJ databases">
        <authorList>
            <person name="Park J.-S."/>
            <person name="Choi H.-J."/>
        </authorList>
    </citation>
    <scope>NUCLEOTIDE SEQUENCE [LARGE SCALE GENOMIC DNA]</scope>
    <source>
        <strain evidence="2 3">176SS1-4</strain>
    </source>
</reference>
<proteinExistence type="predicted"/>
<dbReference type="Proteomes" id="UP000326554">
    <property type="component" value="Unassembled WGS sequence"/>
</dbReference>
<keyword evidence="3" id="KW-1185">Reference proteome</keyword>
<dbReference type="Pfam" id="PF11720">
    <property type="entry name" value="Inhibitor_I78"/>
    <property type="match status" value="1"/>
</dbReference>
<accession>A0A5J5GFG8</accession>
<dbReference type="InterPro" id="IPR021719">
    <property type="entry name" value="Prot_inh_I78"/>
</dbReference>
<name>A0A5J5GFG8_9RHOB</name>
<feature type="region of interest" description="Disordered" evidence="1">
    <location>
        <begin position="1"/>
        <end position="31"/>
    </location>
</feature>
<organism evidence="2 3">
    <name type="scientific">Histidinibacterium aquaticum</name>
    <dbReference type="NCBI Taxonomy" id="2613962"/>
    <lineage>
        <taxon>Bacteria</taxon>
        <taxon>Pseudomonadati</taxon>
        <taxon>Pseudomonadota</taxon>
        <taxon>Alphaproteobacteria</taxon>
        <taxon>Rhodobacterales</taxon>
        <taxon>Paracoccaceae</taxon>
        <taxon>Histidinibacterium</taxon>
    </lineage>
</organism>
<evidence type="ECO:0008006" key="4">
    <source>
        <dbReference type="Google" id="ProtNLM"/>
    </source>
</evidence>
<evidence type="ECO:0000313" key="2">
    <source>
        <dbReference type="EMBL" id="KAA9006986.1"/>
    </source>
</evidence>
<gene>
    <name evidence="2" type="ORF">F3S47_14570</name>
</gene>
<dbReference type="AlphaFoldDB" id="A0A5J5GFG8"/>